<evidence type="ECO:0000256" key="3">
    <source>
        <dbReference type="ARBA" id="ARBA00022989"/>
    </source>
</evidence>
<dbReference type="InterPro" id="IPR007452">
    <property type="entry name" value="TamB_C"/>
</dbReference>
<evidence type="ECO:0000313" key="8">
    <source>
        <dbReference type="Proteomes" id="UP000268857"/>
    </source>
</evidence>
<dbReference type="Proteomes" id="UP000268857">
    <property type="component" value="Unassembled WGS sequence"/>
</dbReference>
<feature type="domain" description="Translocation and assembly module TamB C-terminal" evidence="6">
    <location>
        <begin position="1465"/>
        <end position="1852"/>
    </location>
</feature>
<evidence type="ECO:0000259" key="6">
    <source>
        <dbReference type="Pfam" id="PF04357"/>
    </source>
</evidence>
<feature type="transmembrane region" description="Helical" evidence="5">
    <location>
        <begin position="20"/>
        <end position="44"/>
    </location>
</feature>
<evidence type="ECO:0000256" key="2">
    <source>
        <dbReference type="ARBA" id="ARBA00022692"/>
    </source>
</evidence>
<evidence type="ECO:0000313" key="7">
    <source>
        <dbReference type="EMBL" id="RUR83478.1"/>
    </source>
</evidence>
<sequence>MSKSPNPKHHSKTLTNKRLWLLLLSRSSITLGGFLLLGLVGGAWRLQSFIHKDLTPLAEKSLTNTLNRPVKIGEVKEFSLSGVKFGASAIPATPTDPDYVEVEAVEVRFDPLWLLFAQNLKLDVTLVNPNVYIEQDEEGRWTTTTLAKPGKGGPIQTELDKLRFRDAQLTLVPNEEWRKEQEKIFKVAGVGESKPETSSPAIQSVFPPGFFSAVAFSQLNGTAQLLEKNELIKFDVAGKANTGGNLSLQGDIRPKTLATNLKIRGQDLLASDITRLIKLPLALQAGKVNGDLQMQAQLGQTQPPLLSGSVGLQNVQAQVPRVPQPFINSLGTLRFQDTEVKLDNLVTSYGKIPLVANGIIDTKAGYKLTGRVNAVSVEAAQETLKLKLPVPVTGEVKADLQLVGEPTDPILSGTVATIKPARIDKVDFNSARGKFEYSPTAAVITFKDIQGQTKVGGEIGGTGKVELGTTPQLDFNLTAKNVPGDAIAYLYNSKTPFQIGTVSATAKLTGAADNAQTVVQFRANQAQYPTTGEVVVKGDRSLSFRNVAVSVGGGKLVAAGNWNQQRWQAVADASQIQLKRFINPSQLQNVSLNNANLNGRLILSGTSAPFKIASIDTQNAKVQVADGTVAVSKIQLGEKSFSAQLIANGVRLGRLLKSSPPALQGALAGNFQISGNTDDFNLKTLQGSGSARLAVGGGTVTASNIQLADGIYQAQVQANNLQLQQLAQLPQQFQGRLKGQLNIAGSLESFQPQAIEAKGQAQLNVAGGTITATNIQLANGRYQAVVDANGVKLNQFSEQLQGNLGGKIQIAGNLETQNFASLQNLRALGQLQFSQGIAGIEQPLTAEIGWDGEKLLIERATARDLNANGYILTKATSGIIPEIAELALNVKAKNYNLNKLPIKLPNAVDVAGKADFSGQITGKLPTPNLLGTLALRDLAVNKFAFEPVLTGNIQSVQGQGLNLNVSGTRDKLAFNLDANNRPTAFAVKWQEAAATGTVQGDNLVAKVENFPLTVLNVGVPATTFLGAGKVAGLLSGNLQINQKTWATAGDIAIAKPQLARISGDRLSAQFRYQDGKVTLHDSAFIRGNSRYAMVGTFAPTAAGPQIKGKLTVNQGQIQDILTTLQLFDIKDFQRGVTTAPSYGSASDLKTVSVGLANQPLLTQIQRFSEIEALLAQQQQQRRDASFVPDLADLKGTFNGEVAVDTATANKMAVKFNFNGQNFVWGREDEPERLYTAERVIAQGSFENGVLTLLPLRLESNNRLIAFTGNIGGTEQSGQLRVTNLPLQLLNNYVNLPVGLTGNINATATLAGSTANPLARGELYITEGTLNQKGVESASTSFSYNNGRLNFGSNVMVSGSEPVTITGSLPYKLPFASVMPDSNQVSLDVKVQNEGLAVLNLLTDQVAFEKGEGDVNLTVSGTTEQPVLKGIATVKGATFAAQALPEKLTDVTGKVEFNFDRIKVESLQGKFSKGNVIAQGEIPVFSNSQQSIDNPLNVSLNQLAVNLKGRYEGGVSGDLLITGSALNPAIGGNLKLSDGQVLLTESANAVANANDEQNALLKAIKQEKSNAGSTATRLDDLQIVLGKNVEIALPPILSFRATGSLSVNGSLNKPEPEGTIRLRNGDVNLFTTQFNLARGYEHTATFRGNQNPDLDIRLIASVLDANPLQVTSSSVSSEINDGIITTFDPVNTVRVEARIDGPASQLNQHLELTSNPSRSETEIVALLGGSFVETLGRGDTTLGLVNLAGSALNLQRTFNQIGNAFGLSELRLFPTITFDDTNTTKKNSSSVDLAMEAGVDVSRSFSVSALKILTSDKPPQFGINYRLNPELRLRTSTDLSGDNRAVLEYEDRF</sequence>
<dbReference type="PANTHER" id="PTHR34457:SF3">
    <property type="entry name" value="PROTEIN TIC236, CHLOROPLASTIC"/>
    <property type="match status" value="1"/>
</dbReference>
<comment type="caution">
    <text evidence="7">The sequence shown here is derived from an EMBL/GenBank/DDBJ whole genome shotgun (WGS) entry which is preliminary data.</text>
</comment>
<dbReference type="PANTHER" id="PTHR34457">
    <property type="entry name" value="EMBRYO DEFECTIVE 2410"/>
    <property type="match status" value="1"/>
</dbReference>
<dbReference type="GO" id="GO:0005886">
    <property type="term" value="C:plasma membrane"/>
    <property type="evidence" value="ECO:0007669"/>
    <property type="project" value="InterPro"/>
</dbReference>
<keyword evidence="3 5" id="KW-1133">Transmembrane helix</keyword>
<dbReference type="OrthoDB" id="536281at2"/>
<gene>
    <name evidence="7" type="ORF">PCC6912_23110</name>
</gene>
<comment type="subcellular location">
    <subcellularLocation>
        <location evidence="1">Membrane</location>
        <topology evidence="1">Single-pass membrane protein</topology>
    </subcellularLocation>
</comment>
<dbReference type="RefSeq" id="WP_016874584.1">
    <property type="nucleotide sequence ID" value="NZ_AJLN01000116.1"/>
</dbReference>
<organism evidence="7 8">
    <name type="scientific">Chlorogloeopsis fritschii PCC 6912</name>
    <dbReference type="NCBI Taxonomy" id="211165"/>
    <lineage>
        <taxon>Bacteria</taxon>
        <taxon>Bacillati</taxon>
        <taxon>Cyanobacteriota</taxon>
        <taxon>Cyanophyceae</taxon>
        <taxon>Nostocales</taxon>
        <taxon>Chlorogloeopsidaceae</taxon>
        <taxon>Chlorogloeopsis</taxon>
    </lineage>
</organism>
<evidence type="ECO:0000256" key="1">
    <source>
        <dbReference type="ARBA" id="ARBA00004167"/>
    </source>
</evidence>
<proteinExistence type="predicted"/>
<evidence type="ECO:0000256" key="5">
    <source>
        <dbReference type="SAM" id="Phobius"/>
    </source>
</evidence>
<reference evidence="7 8" key="1">
    <citation type="journal article" date="2019" name="Genome Biol. Evol.">
        <title>Day and night: Metabolic profiles and evolutionary relationships of six axenic non-marine cyanobacteria.</title>
        <authorList>
            <person name="Will S.E."/>
            <person name="Henke P."/>
            <person name="Boedeker C."/>
            <person name="Huang S."/>
            <person name="Brinkmann H."/>
            <person name="Rohde M."/>
            <person name="Jarek M."/>
            <person name="Friedl T."/>
            <person name="Seufert S."/>
            <person name="Schumacher M."/>
            <person name="Overmann J."/>
            <person name="Neumann-Schaal M."/>
            <person name="Petersen J."/>
        </authorList>
    </citation>
    <scope>NUCLEOTIDE SEQUENCE [LARGE SCALE GENOMIC DNA]</scope>
    <source>
        <strain evidence="7 8">PCC 6912</strain>
    </source>
</reference>
<name>A0A433NKY4_CHLFR</name>
<keyword evidence="2 5" id="KW-0812">Transmembrane</keyword>
<dbReference type="STRING" id="211165.GCA_000317285_04854"/>
<keyword evidence="4 5" id="KW-0472">Membrane</keyword>
<accession>A0A433NKY4</accession>
<evidence type="ECO:0000256" key="4">
    <source>
        <dbReference type="ARBA" id="ARBA00023136"/>
    </source>
</evidence>
<protein>
    <recommendedName>
        <fullName evidence="6">Translocation and assembly module TamB C-terminal domain-containing protein</fullName>
    </recommendedName>
</protein>
<dbReference type="Pfam" id="PF04357">
    <property type="entry name" value="TamB"/>
    <property type="match status" value="2"/>
</dbReference>
<dbReference type="EMBL" id="RSCJ01000007">
    <property type="protein sequence ID" value="RUR83478.1"/>
    <property type="molecule type" value="Genomic_DNA"/>
</dbReference>
<dbReference type="InterPro" id="IPR053022">
    <property type="entry name" value="Chloroplast_translocon_comp"/>
</dbReference>
<feature type="domain" description="Translocation and assembly module TamB C-terminal" evidence="6">
    <location>
        <begin position="241"/>
        <end position="418"/>
    </location>
</feature>
<keyword evidence="8" id="KW-1185">Reference proteome</keyword>
<dbReference type="GO" id="GO:0009306">
    <property type="term" value="P:protein secretion"/>
    <property type="evidence" value="ECO:0007669"/>
    <property type="project" value="InterPro"/>
</dbReference>